<gene>
    <name evidence="10" type="ORF">A2117_02455</name>
</gene>
<reference evidence="10 11" key="1">
    <citation type="journal article" date="2016" name="Nat. Commun.">
        <title>Thousands of microbial genomes shed light on interconnected biogeochemical processes in an aquifer system.</title>
        <authorList>
            <person name="Anantharaman K."/>
            <person name="Brown C.T."/>
            <person name="Hug L.A."/>
            <person name="Sharon I."/>
            <person name="Castelle C.J."/>
            <person name="Probst A.J."/>
            <person name="Thomas B.C."/>
            <person name="Singh A."/>
            <person name="Wilkins M.J."/>
            <person name="Karaoz U."/>
            <person name="Brodie E.L."/>
            <person name="Williams K.H."/>
            <person name="Hubbard S.S."/>
            <person name="Banfield J.F."/>
        </authorList>
    </citation>
    <scope>NUCLEOTIDE SEQUENCE [LARGE SCALE GENOMIC DNA]</scope>
</reference>
<accession>A0A1G2QS42</accession>
<evidence type="ECO:0000256" key="8">
    <source>
        <dbReference type="SAM" id="Phobius"/>
    </source>
</evidence>
<feature type="coiled-coil region" evidence="7">
    <location>
        <begin position="294"/>
        <end position="328"/>
    </location>
</feature>
<dbReference type="EC" id="2.7.13.3" evidence="2"/>
<keyword evidence="8" id="KW-0812">Transmembrane</keyword>
<dbReference type="GO" id="GO:0000160">
    <property type="term" value="P:phosphorelay signal transduction system"/>
    <property type="evidence" value="ECO:0007669"/>
    <property type="project" value="UniProtKB-KW"/>
</dbReference>
<dbReference type="Pfam" id="PF00672">
    <property type="entry name" value="HAMP"/>
    <property type="match status" value="1"/>
</dbReference>
<keyword evidence="4" id="KW-0808">Transferase</keyword>
<organism evidence="10 11">
    <name type="scientific">Candidatus Wildermuthbacteria bacterium GWA2_46_15</name>
    <dbReference type="NCBI Taxonomy" id="1802443"/>
    <lineage>
        <taxon>Bacteria</taxon>
        <taxon>Candidatus Wildermuthiibacteriota</taxon>
    </lineage>
</organism>
<feature type="transmembrane region" description="Helical" evidence="8">
    <location>
        <begin position="6"/>
        <end position="31"/>
    </location>
</feature>
<dbReference type="PANTHER" id="PTHR45436">
    <property type="entry name" value="SENSOR HISTIDINE KINASE YKOH"/>
    <property type="match status" value="1"/>
</dbReference>
<dbReference type="InterPro" id="IPR003660">
    <property type="entry name" value="HAMP_dom"/>
</dbReference>
<dbReference type="GO" id="GO:0005886">
    <property type="term" value="C:plasma membrane"/>
    <property type="evidence" value="ECO:0007669"/>
    <property type="project" value="TreeGrafter"/>
</dbReference>
<keyword evidence="8" id="KW-1133">Transmembrane helix</keyword>
<comment type="catalytic activity">
    <reaction evidence="1">
        <text>ATP + protein L-histidine = ADP + protein N-phospho-L-histidine.</text>
        <dbReference type="EC" id="2.7.13.3"/>
    </reaction>
</comment>
<evidence type="ECO:0000256" key="5">
    <source>
        <dbReference type="ARBA" id="ARBA00022777"/>
    </source>
</evidence>
<evidence type="ECO:0000256" key="3">
    <source>
        <dbReference type="ARBA" id="ARBA00022553"/>
    </source>
</evidence>
<keyword evidence="7" id="KW-0175">Coiled coil</keyword>
<dbReference type="Gene3D" id="6.10.340.10">
    <property type="match status" value="1"/>
</dbReference>
<evidence type="ECO:0000256" key="2">
    <source>
        <dbReference type="ARBA" id="ARBA00012438"/>
    </source>
</evidence>
<evidence type="ECO:0000259" key="9">
    <source>
        <dbReference type="PROSITE" id="PS50885"/>
    </source>
</evidence>
<protein>
    <recommendedName>
        <fullName evidence="2">histidine kinase</fullName>
        <ecNumber evidence="2">2.7.13.3</ecNumber>
    </recommendedName>
</protein>
<dbReference type="PANTHER" id="PTHR45436:SF5">
    <property type="entry name" value="SENSOR HISTIDINE KINASE TRCS"/>
    <property type="match status" value="1"/>
</dbReference>
<dbReference type="SMART" id="SM00304">
    <property type="entry name" value="HAMP"/>
    <property type="match status" value="1"/>
</dbReference>
<dbReference type="CDD" id="cd06225">
    <property type="entry name" value="HAMP"/>
    <property type="match status" value="1"/>
</dbReference>
<keyword evidence="6" id="KW-0902">Two-component regulatory system</keyword>
<keyword evidence="5" id="KW-0418">Kinase</keyword>
<evidence type="ECO:0000313" key="10">
    <source>
        <dbReference type="EMBL" id="OHA62812.1"/>
    </source>
</evidence>
<keyword evidence="3" id="KW-0597">Phosphoprotein</keyword>
<feature type="domain" description="HAMP" evidence="9">
    <location>
        <begin position="190"/>
        <end position="242"/>
    </location>
</feature>
<dbReference type="STRING" id="1802443.A2117_02455"/>
<evidence type="ECO:0000256" key="7">
    <source>
        <dbReference type="SAM" id="Coils"/>
    </source>
</evidence>
<feature type="transmembrane region" description="Helical" evidence="8">
    <location>
        <begin position="167"/>
        <end position="189"/>
    </location>
</feature>
<evidence type="ECO:0000256" key="1">
    <source>
        <dbReference type="ARBA" id="ARBA00000085"/>
    </source>
</evidence>
<dbReference type="EMBL" id="MHTO01000003">
    <property type="protein sequence ID" value="OHA62812.1"/>
    <property type="molecule type" value="Genomic_DNA"/>
</dbReference>
<dbReference type="GO" id="GO:0004673">
    <property type="term" value="F:protein histidine kinase activity"/>
    <property type="evidence" value="ECO:0007669"/>
    <property type="project" value="UniProtKB-EC"/>
</dbReference>
<dbReference type="InterPro" id="IPR050428">
    <property type="entry name" value="TCS_sensor_his_kinase"/>
</dbReference>
<keyword evidence="8" id="KW-0472">Membrane</keyword>
<evidence type="ECO:0000256" key="6">
    <source>
        <dbReference type="ARBA" id="ARBA00023012"/>
    </source>
</evidence>
<comment type="caution">
    <text evidence="10">The sequence shown here is derived from an EMBL/GenBank/DDBJ whole genome shotgun (WGS) entry which is preliminary data.</text>
</comment>
<sequence length="331" mass="37903">MRTKHLSIYNIVLAVFAWTLLVGAILVYFSLSQQRQDLYRSAVEEKVKLAETIKETVASPSWLYQISLLRDLERGLIAGLSKFKDVRFIRVVKISGEIYQSSLAGEIGKKIKEPGVVEVAQSGKPLIRDDVFQNEEIKLLIYPGYEDRTIWIGFSLKDTEVLIQKLLLRYFFMALAALLLLGLALFVILRSVVDPIRKITASCEDVRRGNLDIQAEVGWQTEIGELAETFNKMIGDLKASRKSLEESKEVLEIRVVARTKELEDLAQSLEGQVKVRTRDLREKMEQLERFNKLAVDRELKMIELKKDINELRAQLNESTSKRDRSKKTNTA</sequence>
<dbReference type="PROSITE" id="PS50885">
    <property type="entry name" value="HAMP"/>
    <property type="match status" value="1"/>
</dbReference>
<dbReference type="Proteomes" id="UP000179245">
    <property type="component" value="Unassembled WGS sequence"/>
</dbReference>
<dbReference type="AlphaFoldDB" id="A0A1G2QS42"/>
<evidence type="ECO:0000256" key="4">
    <source>
        <dbReference type="ARBA" id="ARBA00022679"/>
    </source>
</evidence>
<dbReference type="SUPFAM" id="SSF158472">
    <property type="entry name" value="HAMP domain-like"/>
    <property type="match status" value="1"/>
</dbReference>
<evidence type="ECO:0000313" key="11">
    <source>
        <dbReference type="Proteomes" id="UP000179245"/>
    </source>
</evidence>
<name>A0A1G2QS42_9BACT</name>
<proteinExistence type="predicted"/>